<keyword evidence="1" id="KW-0472">Membrane</keyword>
<keyword evidence="1" id="KW-1133">Transmembrane helix</keyword>
<dbReference type="EMBL" id="JAWDGP010003540">
    <property type="protein sequence ID" value="KAK3773399.1"/>
    <property type="molecule type" value="Genomic_DNA"/>
</dbReference>
<keyword evidence="3" id="KW-1185">Reference proteome</keyword>
<proteinExistence type="predicted"/>
<evidence type="ECO:0000256" key="1">
    <source>
        <dbReference type="SAM" id="Phobius"/>
    </source>
</evidence>
<gene>
    <name evidence="2" type="ORF">RRG08_014268</name>
</gene>
<organism evidence="2 3">
    <name type="scientific">Elysia crispata</name>
    <name type="common">lettuce slug</name>
    <dbReference type="NCBI Taxonomy" id="231223"/>
    <lineage>
        <taxon>Eukaryota</taxon>
        <taxon>Metazoa</taxon>
        <taxon>Spiralia</taxon>
        <taxon>Lophotrochozoa</taxon>
        <taxon>Mollusca</taxon>
        <taxon>Gastropoda</taxon>
        <taxon>Heterobranchia</taxon>
        <taxon>Euthyneura</taxon>
        <taxon>Panpulmonata</taxon>
        <taxon>Sacoglossa</taxon>
        <taxon>Placobranchoidea</taxon>
        <taxon>Plakobranchidae</taxon>
        <taxon>Elysia</taxon>
    </lineage>
</organism>
<accession>A0AAE1DJV2</accession>
<keyword evidence="1" id="KW-0812">Transmembrane</keyword>
<dbReference type="AlphaFoldDB" id="A0AAE1DJV2"/>
<sequence length="70" mass="7853">MLLSHLKETTLHGPGWNNSPVLYVISAPIWPIFSNQENMTFDLVSLAIVLCSFLSMGLIIILEEKIVIKI</sequence>
<evidence type="ECO:0000313" key="2">
    <source>
        <dbReference type="EMBL" id="KAK3773399.1"/>
    </source>
</evidence>
<feature type="transmembrane region" description="Helical" evidence="1">
    <location>
        <begin position="43"/>
        <end position="62"/>
    </location>
</feature>
<evidence type="ECO:0000313" key="3">
    <source>
        <dbReference type="Proteomes" id="UP001283361"/>
    </source>
</evidence>
<protein>
    <submittedName>
        <fullName evidence="2">Uncharacterized protein</fullName>
    </submittedName>
</protein>
<name>A0AAE1DJV2_9GAST</name>
<comment type="caution">
    <text evidence="2">The sequence shown here is derived from an EMBL/GenBank/DDBJ whole genome shotgun (WGS) entry which is preliminary data.</text>
</comment>
<reference evidence="2" key="1">
    <citation type="journal article" date="2023" name="G3 (Bethesda)">
        <title>A reference genome for the long-term kleptoplast-retaining sea slug Elysia crispata morphotype clarki.</title>
        <authorList>
            <person name="Eastman K.E."/>
            <person name="Pendleton A.L."/>
            <person name="Shaikh M.A."/>
            <person name="Suttiyut T."/>
            <person name="Ogas R."/>
            <person name="Tomko P."/>
            <person name="Gavelis G."/>
            <person name="Widhalm J.R."/>
            <person name="Wisecaver J.H."/>
        </authorList>
    </citation>
    <scope>NUCLEOTIDE SEQUENCE</scope>
    <source>
        <strain evidence="2">ECLA1</strain>
    </source>
</reference>
<dbReference type="Proteomes" id="UP001283361">
    <property type="component" value="Unassembled WGS sequence"/>
</dbReference>